<feature type="transmembrane region" description="Helical" evidence="1">
    <location>
        <begin position="174"/>
        <end position="194"/>
    </location>
</feature>
<dbReference type="RefSeq" id="WP_008318862.1">
    <property type="nucleotide sequence ID" value="NZ_AOLN01000007.1"/>
</dbReference>
<feature type="domain" description="DUF8056" evidence="2">
    <location>
        <begin position="1"/>
        <end position="195"/>
    </location>
</feature>
<feature type="transmembrane region" description="Helical" evidence="1">
    <location>
        <begin position="99"/>
        <end position="118"/>
    </location>
</feature>
<feature type="transmembrane region" description="Helical" evidence="1">
    <location>
        <begin position="66"/>
        <end position="87"/>
    </location>
</feature>
<feature type="transmembrane region" description="Helical" evidence="1">
    <location>
        <begin position="138"/>
        <end position="162"/>
    </location>
</feature>
<name>M0IIA5_9EURY</name>
<evidence type="ECO:0000313" key="4">
    <source>
        <dbReference type="Proteomes" id="UP000011550"/>
    </source>
</evidence>
<accession>M0IIA5</accession>
<dbReference type="OrthoDB" id="271552at2157"/>
<reference evidence="3 4" key="1">
    <citation type="journal article" date="2014" name="PLoS Genet.">
        <title>Phylogenetically driven sequencing of extremely halophilic archaea reveals strategies for static and dynamic osmo-response.</title>
        <authorList>
            <person name="Becker E.A."/>
            <person name="Seitzer P.M."/>
            <person name="Tritt A."/>
            <person name="Larsen D."/>
            <person name="Krusor M."/>
            <person name="Yao A.I."/>
            <person name="Wu D."/>
            <person name="Madern D."/>
            <person name="Eisen J.A."/>
            <person name="Darling A.E."/>
            <person name="Facciotti M.T."/>
        </authorList>
    </citation>
    <scope>NUCLEOTIDE SEQUENCE [LARGE SCALE GENOMIC DNA]</scope>
    <source>
        <strain evidence="3 4">ATCC BAA-1512</strain>
    </source>
</reference>
<keyword evidence="1" id="KW-0472">Membrane</keyword>
<keyword evidence="1" id="KW-0812">Transmembrane</keyword>
<proteinExistence type="predicted"/>
<sequence>MADDYGGVFGAFPYAFRHSESWLFKFYVLVGAAATGIVSLFVVFGLVVLIGATAGVPGGSLTLSRSFYVLVGLFIVAPLVAPILFVARRHRKTGSDRRYDLALALSGFVFMASVYVGLVASVPPELQTPPRPITLGPIIISGFGPLSFGPLVFGPLTISFLVPVVGFLYDLPALYGLVPPLACAAGIYGVHRLLR</sequence>
<dbReference type="AlphaFoldDB" id="M0IIA5"/>
<dbReference type="PATRIC" id="fig|662479.7.peg.1038"/>
<evidence type="ECO:0000313" key="3">
    <source>
        <dbReference type="EMBL" id="ELZ96491.1"/>
    </source>
</evidence>
<comment type="caution">
    <text evidence="3">The sequence shown here is derived from an EMBL/GenBank/DDBJ whole genome shotgun (WGS) entry which is preliminary data.</text>
</comment>
<dbReference type="InterPro" id="IPR058369">
    <property type="entry name" value="DUF8056"/>
</dbReference>
<dbReference type="EMBL" id="AOLN01000007">
    <property type="protein sequence ID" value="ELZ96491.1"/>
    <property type="molecule type" value="Genomic_DNA"/>
</dbReference>
<protein>
    <recommendedName>
        <fullName evidence="2">DUF8056 domain-containing protein</fullName>
    </recommendedName>
</protein>
<gene>
    <name evidence="3" type="ORF">C440_05068</name>
</gene>
<feature type="transmembrane region" description="Helical" evidence="1">
    <location>
        <begin position="26"/>
        <end position="54"/>
    </location>
</feature>
<dbReference type="Pfam" id="PF26243">
    <property type="entry name" value="DUF8056"/>
    <property type="match status" value="1"/>
</dbReference>
<keyword evidence="4" id="KW-1185">Reference proteome</keyword>
<evidence type="ECO:0000256" key="1">
    <source>
        <dbReference type="SAM" id="Phobius"/>
    </source>
</evidence>
<dbReference type="Proteomes" id="UP000011550">
    <property type="component" value="Unassembled WGS sequence"/>
</dbReference>
<keyword evidence="1" id="KW-1133">Transmembrane helix</keyword>
<organism evidence="3 4">
    <name type="scientific">Haloferax mucosum ATCC BAA-1512</name>
    <dbReference type="NCBI Taxonomy" id="662479"/>
    <lineage>
        <taxon>Archaea</taxon>
        <taxon>Methanobacteriati</taxon>
        <taxon>Methanobacteriota</taxon>
        <taxon>Stenosarchaea group</taxon>
        <taxon>Halobacteria</taxon>
        <taxon>Halobacteriales</taxon>
        <taxon>Haloferacaceae</taxon>
        <taxon>Haloferax</taxon>
    </lineage>
</organism>
<evidence type="ECO:0000259" key="2">
    <source>
        <dbReference type="Pfam" id="PF26243"/>
    </source>
</evidence>